<evidence type="ECO:0000256" key="1">
    <source>
        <dbReference type="ARBA" id="ARBA00004167"/>
    </source>
</evidence>
<keyword evidence="2" id="KW-0488">Methylation</keyword>
<dbReference type="AlphaFoldDB" id="R6IAQ3"/>
<evidence type="ECO:0000256" key="5">
    <source>
        <dbReference type="ARBA" id="ARBA00023136"/>
    </source>
</evidence>
<dbReference type="PANTHER" id="PTHR30093">
    <property type="entry name" value="GENERAL SECRETION PATHWAY PROTEIN G"/>
    <property type="match status" value="1"/>
</dbReference>
<proteinExistence type="predicted"/>
<dbReference type="GO" id="GO:0015628">
    <property type="term" value="P:protein secretion by the type II secretion system"/>
    <property type="evidence" value="ECO:0007669"/>
    <property type="project" value="InterPro"/>
</dbReference>
<reference evidence="7" key="1">
    <citation type="submission" date="2012-11" db="EMBL/GenBank/DDBJ databases">
        <title>Dependencies among metagenomic species, viruses, plasmids and units of genetic variation.</title>
        <authorList>
            <person name="Nielsen H.B."/>
            <person name="Almeida M."/>
            <person name="Juncker A.S."/>
            <person name="Rasmussen S."/>
            <person name="Li J."/>
            <person name="Sunagawa S."/>
            <person name="Plichta D."/>
            <person name="Gautier L."/>
            <person name="Le Chatelier E."/>
            <person name="Peletier E."/>
            <person name="Bonde I."/>
            <person name="Nielsen T."/>
            <person name="Manichanh C."/>
            <person name="Arumugam M."/>
            <person name="Batto J."/>
            <person name="Santos M.B.Q.D."/>
            <person name="Blom N."/>
            <person name="Borruel N."/>
            <person name="Burgdorf K.S."/>
            <person name="Boumezbeur F."/>
            <person name="Casellas F."/>
            <person name="Dore J."/>
            <person name="Guarner F."/>
            <person name="Hansen T."/>
            <person name="Hildebrand F."/>
            <person name="Kaas R.S."/>
            <person name="Kennedy S."/>
            <person name="Kristiansen K."/>
            <person name="Kultima J.R."/>
            <person name="Leonard P."/>
            <person name="Levenez F."/>
            <person name="Lund O."/>
            <person name="Moumen B."/>
            <person name="Le Paslier D."/>
            <person name="Pons N."/>
            <person name="Pedersen O."/>
            <person name="Prifti E."/>
            <person name="Qin J."/>
            <person name="Raes J."/>
            <person name="Tap J."/>
            <person name="Tims S."/>
            <person name="Ussery D.W."/>
            <person name="Yamada T."/>
            <person name="MetaHit consortium"/>
            <person name="Renault P."/>
            <person name="Sicheritz-Ponten T."/>
            <person name="Bork P."/>
            <person name="Wang J."/>
            <person name="Brunak S."/>
            <person name="Ehrlich S.D."/>
        </authorList>
    </citation>
    <scope>NUCLEOTIDE SEQUENCE [LARGE SCALE GENOMIC DNA]</scope>
</reference>
<sequence length="287" mass="31076">MKKLKGFTLIELVIVIAILGILAGIAIPRFIDTTEAARGAKLLGDMRTIESMALVYAADHGGQYPKVSTTNSGFKFESGSEKFNDYFSGGYPLPPQGIISFQGSDGNTYRYDLSDRQYYYGYNSQKRDGVDFPFATCDGKSIYEFLTGQKGNNGGSPISVGSNNGINIDVANGIAENVSQGILDAINSGNINNFGQGNIDSEAKGEGTRTAIINAYLQKNGFDLNKYGWSIRGTNTGNYTLYVYPKLTKPGFIQATVYQVTNGNIGVGKTQTIEVIKKDNILKIPEI</sequence>
<dbReference type="NCBIfam" id="TIGR02532">
    <property type="entry name" value="IV_pilin_GFxxxE"/>
    <property type="match status" value="1"/>
</dbReference>
<dbReference type="Gene3D" id="3.30.700.10">
    <property type="entry name" value="Glycoprotein, Type 4 Pilin"/>
    <property type="match status" value="1"/>
</dbReference>
<dbReference type="InterPro" id="IPR045584">
    <property type="entry name" value="Pilin-like"/>
</dbReference>
<evidence type="ECO:0000313" key="7">
    <source>
        <dbReference type="EMBL" id="CDB46375.1"/>
    </source>
</evidence>
<comment type="caution">
    <text evidence="7">The sequence shown here is derived from an EMBL/GenBank/DDBJ whole genome shotgun (WGS) entry which is preliminary data.</text>
</comment>
<gene>
    <name evidence="7" type="ORF">BN533_01431</name>
</gene>
<dbReference type="InterPro" id="IPR012902">
    <property type="entry name" value="N_methyl_site"/>
</dbReference>
<keyword evidence="4 6" id="KW-1133">Transmembrane helix</keyword>
<evidence type="ECO:0000256" key="2">
    <source>
        <dbReference type="ARBA" id="ARBA00022481"/>
    </source>
</evidence>
<accession>R6IAQ3</accession>
<dbReference type="GO" id="GO:0016020">
    <property type="term" value="C:membrane"/>
    <property type="evidence" value="ECO:0007669"/>
    <property type="project" value="UniProtKB-SubCell"/>
</dbReference>
<organism evidence="7">
    <name type="scientific">Phascolarctobacterium faecium</name>
    <dbReference type="NCBI Taxonomy" id="33025"/>
    <lineage>
        <taxon>Bacteria</taxon>
        <taxon>Bacillati</taxon>
        <taxon>Bacillota</taxon>
        <taxon>Negativicutes</taxon>
        <taxon>Acidaminococcales</taxon>
        <taxon>Acidaminococcaceae</taxon>
        <taxon>Phascolarctobacterium</taxon>
    </lineage>
</organism>
<keyword evidence="5 6" id="KW-0472">Membrane</keyword>
<dbReference type="PANTHER" id="PTHR30093:SF44">
    <property type="entry name" value="TYPE II SECRETION SYSTEM CORE PROTEIN G"/>
    <property type="match status" value="1"/>
</dbReference>
<dbReference type="Pfam" id="PF07963">
    <property type="entry name" value="N_methyl"/>
    <property type="match status" value="1"/>
</dbReference>
<dbReference type="EMBL" id="CBDS010000087">
    <property type="protein sequence ID" value="CDB46375.1"/>
    <property type="molecule type" value="Genomic_DNA"/>
</dbReference>
<evidence type="ECO:0000256" key="6">
    <source>
        <dbReference type="SAM" id="Phobius"/>
    </source>
</evidence>
<keyword evidence="3 6" id="KW-0812">Transmembrane</keyword>
<protein>
    <submittedName>
        <fullName evidence="7">Competence factor</fullName>
    </submittedName>
</protein>
<comment type="subcellular location">
    <subcellularLocation>
        <location evidence="1">Membrane</location>
        <topology evidence="1">Single-pass membrane protein</topology>
    </subcellularLocation>
</comment>
<name>R6IAQ3_9FIRM</name>
<dbReference type="STRING" id="1262914.BN533_01431"/>
<dbReference type="InterPro" id="IPR000983">
    <property type="entry name" value="Bac_GSPG_pilin"/>
</dbReference>
<feature type="transmembrane region" description="Helical" evidence="6">
    <location>
        <begin position="12"/>
        <end position="31"/>
    </location>
</feature>
<dbReference type="PROSITE" id="PS00409">
    <property type="entry name" value="PROKAR_NTER_METHYL"/>
    <property type="match status" value="1"/>
</dbReference>
<dbReference type="eggNOG" id="COG4968">
    <property type="taxonomic scope" value="Bacteria"/>
</dbReference>
<evidence type="ECO:0000256" key="4">
    <source>
        <dbReference type="ARBA" id="ARBA00022989"/>
    </source>
</evidence>
<dbReference type="RefSeq" id="WP_021718331.1">
    <property type="nucleotide sequence ID" value="NZ_DBFMXY010000110.1"/>
</dbReference>
<evidence type="ECO:0000256" key="3">
    <source>
        <dbReference type="ARBA" id="ARBA00022692"/>
    </source>
</evidence>
<dbReference type="SUPFAM" id="SSF54523">
    <property type="entry name" value="Pili subunits"/>
    <property type="match status" value="1"/>
</dbReference>
<dbReference type="PRINTS" id="PR00813">
    <property type="entry name" value="BCTERIALGSPG"/>
</dbReference>
<dbReference type="HOGENOM" id="CLU_969278_0_0_9"/>
<dbReference type="GO" id="GO:0015627">
    <property type="term" value="C:type II protein secretion system complex"/>
    <property type="evidence" value="ECO:0007669"/>
    <property type="project" value="InterPro"/>
</dbReference>